<feature type="domain" description="DUF7344" evidence="3">
    <location>
        <begin position="21"/>
        <end position="99"/>
    </location>
</feature>
<feature type="transmembrane region" description="Helical" evidence="2">
    <location>
        <begin position="150"/>
        <end position="168"/>
    </location>
</feature>
<keyword evidence="2" id="KW-1133">Transmembrane helix</keyword>
<evidence type="ECO:0000256" key="1">
    <source>
        <dbReference type="SAM" id="MobiDB-lite"/>
    </source>
</evidence>
<accession>A0ABD5ZPX3</accession>
<dbReference type="AlphaFoldDB" id="A0ABD5ZPX3"/>
<dbReference type="InterPro" id="IPR055768">
    <property type="entry name" value="DUF7344"/>
</dbReference>
<reference evidence="4 5" key="1">
    <citation type="journal article" date="2019" name="Int. J. Syst. Evol. Microbiol.">
        <title>The Global Catalogue of Microorganisms (GCM) 10K type strain sequencing project: providing services to taxonomists for standard genome sequencing and annotation.</title>
        <authorList>
            <consortium name="The Broad Institute Genomics Platform"/>
            <consortium name="The Broad Institute Genome Sequencing Center for Infectious Disease"/>
            <person name="Wu L."/>
            <person name="Ma J."/>
        </authorList>
    </citation>
    <scope>NUCLEOTIDE SEQUENCE [LARGE SCALE GENOMIC DNA]</scope>
    <source>
        <strain evidence="4 5">DT85</strain>
    </source>
</reference>
<comment type="caution">
    <text evidence="4">The sequence shown here is derived from an EMBL/GenBank/DDBJ whole genome shotgun (WGS) entry which is preliminary data.</text>
</comment>
<dbReference type="Pfam" id="PF24035">
    <property type="entry name" value="DUF7344"/>
    <property type="match status" value="1"/>
</dbReference>
<feature type="transmembrane region" description="Helical" evidence="2">
    <location>
        <begin position="124"/>
        <end position="144"/>
    </location>
</feature>
<evidence type="ECO:0000256" key="2">
    <source>
        <dbReference type="SAM" id="Phobius"/>
    </source>
</evidence>
<keyword evidence="2" id="KW-0472">Membrane</keyword>
<evidence type="ECO:0000259" key="3">
    <source>
        <dbReference type="Pfam" id="PF24035"/>
    </source>
</evidence>
<name>A0ABD5ZPX3_9EURY</name>
<evidence type="ECO:0000313" key="5">
    <source>
        <dbReference type="Proteomes" id="UP001596398"/>
    </source>
</evidence>
<evidence type="ECO:0000313" key="4">
    <source>
        <dbReference type="EMBL" id="MFC7235503.1"/>
    </source>
</evidence>
<dbReference type="Proteomes" id="UP001596398">
    <property type="component" value="Unassembled WGS sequence"/>
</dbReference>
<keyword evidence="2" id="KW-0812">Transmembrane</keyword>
<dbReference type="GeneID" id="79267198"/>
<dbReference type="RefSeq" id="WP_276233634.1">
    <property type="nucleotide sequence ID" value="NZ_CP119802.1"/>
</dbReference>
<organism evidence="4 5">
    <name type="scientific">Halosegnis marinus</name>
    <dbReference type="NCBI Taxonomy" id="3034023"/>
    <lineage>
        <taxon>Archaea</taxon>
        <taxon>Methanobacteriati</taxon>
        <taxon>Methanobacteriota</taxon>
        <taxon>Stenosarchaea group</taxon>
        <taxon>Halobacteria</taxon>
        <taxon>Halobacteriales</taxon>
        <taxon>Natronomonadaceae</taxon>
        <taxon>Halosegnis</taxon>
    </lineage>
</organism>
<keyword evidence="5" id="KW-1185">Reference proteome</keyword>
<dbReference type="EMBL" id="JBHTAP010000001">
    <property type="protein sequence ID" value="MFC7235503.1"/>
    <property type="molecule type" value="Genomic_DNA"/>
</dbReference>
<protein>
    <recommendedName>
        <fullName evidence="3">DUF7344 domain-containing protein</fullName>
    </recommendedName>
</protein>
<sequence>MGAAAAESSGDDEGPSRQEMFETISNERRRMVVHSLQRDGATDLRTLSRQVAAWENDTEPSAVSAQQRRRVYNALQQSHLPKMDDNAVVDYDHDRGTVEPTDSLEELTVFLEIVPEKEISWGTYYTLLGSVCLALCSAVALGVYPFVLFGMAPTALACSLLLLGSGLVHRYRSERLSLGTGDLPSEV</sequence>
<proteinExistence type="predicted"/>
<gene>
    <name evidence="4" type="ORF">ACFQJ4_09280</name>
</gene>
<feature type="region of interest" description="Disordered" evidence="1">
    <location>
        <begin position="1"/>
        <end position="20"/>
    </location>
</feature>